<keyword evidence="3" id="KW-0997">Cell inner membrane</keyword>
<comment type="catalytic activity">
    <reaction evidence="8">
        <text>ATP + H2O + polyamine-[polyamine-binding protein]Side 1 = ADP + phosphate + polyamineSide 2 + [polyamine-binding protein]Side 1.</text>
        <dbReference type="EC" id="7.6.2.11"/>
    </reaction>
</comment>
<dbReference type="Pfam" id="PF00005">
    <property type="entry name" value="ABC_tran"/>
    <property type="match status" value="1"/>
</dbReference>
<evidence type="ECO:0000313" key="10">
    <source>
        <dbReference type="EMBL" id="MCY0149986.1"/>
    </source>
</evidence>
<keyword evidence="7 8" id="KW-0472">Membrane</keyword>
<dbReference type="Pfam" id="PF08402">
    <property type="entry name" value="TOBE_2"/>
    <property type="match status" value="1"/>
</dbReference>
<keyword evidence="6 8" id="KW-1278">Translocase</keyword>
<evidence type="ECO:0000256" key="5">
    <source>
        <dbReference type="ARBA" id="ARBA00022840"/>
    </source>
</evidence>
<dbReference type="PROSITE" id="PS50893">
    <property type="entry name" value="ABC_TRANSPORTER_2"/>
    <property type="match status" value="1"/>
</dbReference>
<evidence type="ECO:0000256" key="2">
    <source>
        <dbReference type="ARBA" id="ARBA00022475"/>
    </source>
</evidence>
<dbReference type="PANTHER" id="PTHR42781:SF5">
    <property type="entry name" value="PUTRESCINE TRANSPORT ATP-BINDING PROTEIN POTG"/>
    <property type="match status" value="1"/>
</dbReference>
<dbReference type="InterPro" id="IPR027417">
    <property type="entry name" value="P-loop_NTPase"/>
</dbReference>
<name>A0ABT3ZEB3_9HYPH</name>
<comment type="subunit">
    <text evidence="8">The complex is composed of two ATP-binding proteins (PotA), two transmembrane proteins (PotB and PotC) and a solute-binding protein (PotD).</text>
</comment>
<dbReference type="EC" id="7.6.2.11" evidence="8"/>
<evidence type="ECO:0000256" key="4">
    <source>
        <dbReference type="ARBA" id="ARBA00022741"/>
    </source>
</evidence>
<keyword evidence="5 8" id="KW-0067">ATP-binding</keyword>
<evidence type="ECO:0000259" key="9">
    <source>
        <dbReference type="PROSITE" id="PS50893"/>
    </source>
</evidence>
<dbReference type="InterPro" id="IPR003593">
    <property type="entry name" value="AAA+_ATPase"/>
</dbReference>
<dbReference type="NCBIfam" id="TIGR01187">
    <property type="entry name" value="potA"/>
    <property type="match status" value="1"/>
</dbReference>
<reference evidence="10" key="1">
    <citation type="submission" date="2022-10" db="EMBL/GenBank/DDBJ databases">
        <title>Hoeflea sp. G2-23, isolated from marine algae.</title>
        <authorList>
            <person name="Kristyanto S."/>
            <person name="Kim J.M."/>
            <person name="Jeon C.O."/>
        </authorList>
    </citation>
    <scope>NUCLEOTIDE SEQUENCE</scope>
    <source>
        <strain evidence="10">G2-23</strain>
    </source>
</reference>
<feature type="domain" description="ABC transporter" evidence="9">
    <location>
        <begin position="23"/>
        <end position="253"/>
    </location>
</feature>
<dbReference type="Proteomes" id="UP001073227">
    <property type="component" value="Unassembled WGS sequence"/>
</dbReference>
<accession>A0ABT3ZEB3</accession>
<gene>
    <name evidence="8" type="primary">potA</name>
    <name evidence="10" type="ORF">OEG84_20345</name>
</gene>
<dbReference type="InterPro" id="IPR017871">
    <property type="entry name" value="ABC_transporter-like_CS"/>
</dbReference>
<evidence type="ECO:0000256" key="6">
    <source>
        <dbReference type="ARBA" id="ARBA00022967"/>
    </source>
</evidence>
<sequence length="379" mass="42013">MKSLGSIRRSFEPWNDPGQRPYIAFENISKLFGDFVAVKDLTLHVFQKEFFALLGGSGCGKSTLLRMLAGFENPTNGQILLDGQDLSGVPPYKRPVNMMFQSYALFPHMSVEKNIAFGLKQDGMAKSEIEDRVNNMLKLVKLDQFGKRKPHQLSGGQRQRVALARSIAKRPKVLLLDEPLGALDKKLREETQFELMDLQQELGLTFVVVTHDQEEAMTMADRIAVMDLGRIVQIGTPAETYEAPNSEFVASFIGDINLFRGEVTGANGSVIDIETTDGMHIRSDSTVAMKPGQKASFAIRPEKLRVSRTRPESGINAVSGEVWDIGYLGDMTVFHIKLKNEEIVKASVLNAVRTVEDPIGYDEEIWVCFNADGGVVLSG</sequence>
<dbReference type="RefSeq" id="WP_267655426.1">
    <property type="nucleotide sequence ID" value="NZ_JAOVZR010000001.1"/>
</dbReference>
<comment type="function">
    <text evidence="8">Part of the ABC transporter complex PotABCD involved in spermidine/putrescine import. Responsible for energy coupling to the transport system.</text>
</comment>
<dbReference type="InterPro" id="IPR050093">
    <property type="entry name" value="ABC_SmlMolc_Importer"/>
</dbReference>
<dbReference type="EMBL" id="JAOVZR010000001">
    <property type="protein sequence ID" value="MCY0149986.1"/>
    <property type="molecule type" value="Genomic_DNA"/>
</dbReference>
<comment type="caution">
    <text evidence="10">The sequence shown here is derived from an EMBL/GenBank/DDBJ whole genome shotgun (WGS) entry which is preliminary data.</text>
</comment>
<dbReference type="InterPro" id="IPR005893">
    <property type="entry name" value="PotA-like"/>
</dbReference>
<keyword evidence="11" id="KW-1185">Reference proteome</keyword>
<dbReference type="Gene3D" id="2.40.50.100">
    <property type="match status" value="1"/>
</dbReference>
<dbReference type="Gene3D" id="3.40.50.300">
    <property type="entry name" value="P-loop containing nucleotide triphosphate hydrolases"/>
    <property type="match status" value="1"/>
</dbReference>
<proteinExistence type="inferred from homology"/>
<evidence type="ECO:0000313" key="11">
    <source>
        <dbReference type="Proteomes" id="UP001073227"/>
    </source>
</evidence>
<evidence type="ECO:0000256" key="8">
    <source>
        <dbReference type="RuleBase" id="RU364083"/>
    </source>
</evidence>
<dbReference type="GO" id="GO:0005524">
    <property type="term" value="F:ATP binding"/>
    <property type="evidence" value="ECO:0007669"/>
    <property type="project" value="UniProtKB-KW"/>
</dbReference>
<dbReference type="InterPro" id="IPR008995">
    <property type="entry name" value="Mo/tungstate-bd_C_term_dom"/>
</dbReference>
<dbReference type="PANTHER" id="PTHR42781">
    <property type="entry name" value="SPERMIDINE/PUTRESCINE IMPORT ATP-BINDING PROTEIN POTA"/>
    <property type="match status" value="1"/>
</dbReference>
<keyword evidence="4 8" id="KW-0547">Nucleotide-binding</keyword>
<keyword evidence="1 8" id="KW-0813">Transport</keyword>
<dbReference type="SMART" id="SM00382">
    <property type="entry name" value="AAA"/>
    <property type="match status" value="1"/>
</dbReference>
<comment type="similarity">
    <text evidence="8">Belongs to the ABC transporter superfamily. Spermidine/putrescine importer (TC 3.A.1.11.1) family.</text>
</comment>
<dbReference type="PROSITE" id="PS00211">
    <property type="entry name" value="ABC_TRANSPORTER_1"/>
    <property type="match status" value="1"/>
</dbReference>
<dbReference type="InterPro" id="IPR013611">
    <property type="entry name" value="Transp-assoc_OB_typ2"/>
</dbReference>
<evidence type="ECO:0000256" key="3">
    <source>
        <dbReference type="ARBA" id="ARBA00022519"/>
    </source>
</evidence>
<organism evidence="10 11">
    <name type="scientific">Hoeflea algicola</name>
    <dbReference type="NCBI Taxonomy" id="2983763"/>
    <lineage>
        <taxon>Bacteria</taxon>
        <taxon>Pseudomonadati</taxon>
        <taxon>Pseudomonadota</taxon>
        <taxon>Alphaproteobacteria</taxon>
        <taxon>Hyphomicrobiales</taxon>
        <taxon>Rhizobiaceae</taxon>
        <taxon>Hoeflea</taxon>
    </lineage>
</organism>
<protein>
    <recommendedName>
        <fullName evidence="8">Spermidine/putrescine import ATP-binding protein PotA</fullName>
        <ecNumber evidence="8">7.6.2.11</ecNumber>
    </recommendedName>
</protein>
<dbReference type="InterPro" id="IPR003439">
    <property type="entry name" value="ABC_transporter-like_ATP-bd"/>
</dbReference>
<keyword evidence="2 8" id="KW-1003">Cell membrane</keyword>
<evidence type="ECO:0000256" key="1">
    <source>
        <dbReference type="ARBA" id="ARBA00022448"/>
    </source>
</evidence>
<dbReference type="SUPFAM" id="SSF52540">
    <property type="entry name" value="P-loop containing nucleoside triphosphate hydrolases"/>
    <property type="match status" value="1"/>
</dbReference>
<dbReference type="SUPFAM" id="SSF50331">
    <property type="entry name" value="MOP-like"/>
    <property type="match status" value="1"/>
</dbReference>
<evidence type="ECO:0000256" key="7">
    <source>
        <dbReference type="ARBA" id="ARBA00023136"/>
    </source>
</evidence>